<dbReference type="SMART" id="SM00220">
    <property type="entry name" value="S_TKc"/>
    <property type="match status" value="1"/>
</dbReference>
<dbReference type="Pfam" id="PF00069">
    <property type="entry name" value="Pkinase"/>
    <property type="match status" value="1"/>
</dbReference>
<keyword evidence="6" id="KW-1185">Reference proteome</keyword>
<evidence type="ECO:0000256" key="2">
    <source>
        <dbReference type="ARBA" id="ARBA00022840"/>
    </source>
</evidence>
<dbReference type="EMBL" id="CABFNO020001553">
    <property type="protein sequence ID" value="CAH0000224.1"/>
    <property type="molecule type" value="Genomic_DNA"/>
</dbReference>
<dbReference type="PANTHER" id="PTHR24346:SF30">
    <property type="entry name" value="MATERNAL EMBRYONIC LEUCINE ZIPPER KINASE"/>
    <property type="match status" value="1"/>
</dbReference>
<dbReference type="AlphaFoldDB" id="A0A9N9UVH1"/>
<gene>
    <name evidence="5" type="ORF">CBYS24578_00003049</name>
</gene>
<sequence>MEHLNSENVLAIVRVSNDNTFWLRHEVKVGPEWKTPGLTDNCIVITLQDRPFTSAGVVFGTSEDCEVVIAKKEKAERTSLSRTFYECHFSIGLDHQYRLVARDLTGDQGIQVQYNAAKNKPDDHNAEWILAGRDVPDIYRKLDATPGQLDRWRLTIYVEDQPTFDILPGKAIQSLQGLQEPNMQAQLFRQGKYPDGLLSQQVPAIVPRYFPEKGLIERGIGEGGFGAVVHYWSPFTGKQHVVKKPLTRRMSLERWEKEARVMDLARHPHIVEFLGADFDTTPHIAMEHVALGALRAHKDITGVEALIILRQCTSALSFLHAHEPAIVHRDIKPHNILVQQRGEGGVNDHIVVKLCDFGLAREIPRGQIDSHPGTLNYAPPEYYPVGNYQPPLGVKIDIWCLGLVVFELVSQILLGSGSTHHQLGDGDIIVGKPMHDRIVKDLHRFAESHRQGDFDILKRMLVLDPVGRITAKEAHELAERMNISAFVTTTAMEPGTAVSQAQPLDYQADIAAEVLRSLSISNPRLAKRKRGQVI</sequence>
<dbReference type="SUPFAM" id="SSF56112">
    <property type="entry name" value="Protein kinase-like (PK-like)"/>
    <property type="match status" value="1"/>
</dbReference>
<dbReference type="GO" id="GO:0005524">
    <property type="term" value="F:ATP binding"/>
    <property type="evidence" value="ECO:0007669"/>
    <property type="project" value="UniProtKB-UniRule"/>
</dbReference>
<dbReference type="CDD" id="cd00180">
    <property type="entry name" value="PKc"/>
    <property type="match status" value="1"/>
</dbReference>
<dbReference type="GO" id="GO:0005737">
    <property type="term" value="C:cytoplasm"/>
    <property type="evidence" value="ECO:0007669"/>
    <property type="project" value="TreeGrafter"/>
</dbReference>
<dbReference type="Gene3D" id="1.10.510.10">
    <property type="entry name" value="Transferase(Phosphotransferase) domain 1"/>
    <property type="match status" value="1"/>
</dbReference>
<dbReference type="InterPro" id="IPR000719">
    <property type="entry name" value="Prot_kinase_dom"/>
</dbReference>
<comment type="caution">
    <text evidence="5">The sequence shown here is derived from an EMBL/GenBank/DDBJ whole genome shotgun (WGS) entry which is preliminary data.</text>
</comment>
<dbReference type="InterPro" id="IPR011009">
    <property type="entry name" value="Kinase-like_dom_sf"/>
</dbReference>
<feature type="domain" description="Protein kinase" evidence="4">
    <location>
        <begin position="214"/>
        <end position="487"/>
    </location>
</feature>
<evidence type="ECO:0000256" key="1">
    <source>
        <dbReference type="ARBA" id="ARBA00022741"/>
    </source>
</evidence>
<evidence type="ECO:0000256" key="3">
    <source>
        <dbReference type="PROSITE-ProRule" id="PRU10141"/>
    </source>
</evidence>
<keyword evidence="2 3" id="KW-0067">ATP-binding</keyword>
<dbReference type="InterPro" id="IPR008271">
    <property type="entry name" value="Ser/Thr_kinase_AS"/>
</dbReference>
<name>A0A9N9UVH1_9HYPO</name>
<dbReference type="PROSITE" id="PS00107">
    <property type="entry name" value="PROTEIN_KINASE_ATP"/>
    <property type="match status" value="1"/>
</dbReference>
<dbReference type="GO" id="GO:0035556">
    <property type="term" value="P:intracellular signal transduction"/>
    <property type="evidence" value="ECO:0007669"/>
    <property type="project" value="TreeGrafter"/>
</dbReference>
<evidence type="ECO:0000313" key="6">
    <source>
        <dbReference type="Proteomes" id="UP000754883"/>
    </source>
</evidence>
<reference evidence="5" key="1">
    <citation type="submission" date="2021-10" db="EMBL/GenBank/DDBJ databases">
        <authorList>
            <person name="Piombo E."/>
        </authorList>
    </citation>
    <scope>NUCLEOTIDE SEQUENCE</scope>
</reference>
<keyword evidence="1 3" id="KW-0547">Nucleotide-binding</keyword>
<dbReference type="GO" id="GO:0004674">
    <property type="term" value="F:protein serine/threonine kinase activity"/>
    <property type="evidence" value="ECO:0007669"/>
    <property type="project" value="TreeGrafter"/>
</dbReference>
<dbReference type="PROSITE" id="PS00108">
    <property type="entry name" value="PROTEIN_KINASE_ST"/>
    <property type="match status" value="1"/>
</dbReference>
<dbReference type="InterPro" id="IPR017441">
    <property type="entry name" value="Protein_kinase_ATP_BS"/>
</dbReference>
<organism evidence="5 6">
    <name type="scientific">Clonostachys byssicola</name>
    <dbReference type="NCBI Taxonomy" id="160290"/>
    <lineage>
        <taxon>Eukaryota</taxon>
        <taxon>Fungi</taxon>
        <taxon>Dikarya</taxon>
        <taxon>Ascomycota</taxon>
        <taxon>Pezizomycotina</taxon>
        <taxon>Sordariomycetes</taxon>
        <taxon>Hypocreomycetidae</taxon>
        <taxon>Hypocreales</taxon>
        <taxon>Bionectriaceae</taxon>
        <taxon>Clonostachys</taxon>
    </lineage>
</organism>
<dbReference type="PANTHER" id="PTHR24346">
    <property type="entry name" value="MAP/MICROTUBULE AFFINITY-REGULATING KINASE"/>
    <property type="match status" value="1"/>
</dbReference>
<dbReference type="OrthoDB" id="10252171at2759"/>
<dbReference type="PROSITE" id="PS50011">
    <property type="entry name" value="PROTEIN_KINASE_DOM"/>
    <property type="match status" value="1"/>
</dbReference>
<dbReference type="Proteomes" id="UP000754883">
    <property type="component" value="Unassembled WGS sequence"/>
</dbReference>
<proteinExistence type="predicted"/>
<feature type="binding site" evidence="3">
    <location>
        <position position="244"/>
    </location>
    <ligand>
        <name>ATP</name>
        <dbReference type="ChEBI" id="CHEBI:30616"/>
    </ligand>
</feature>
<evidence type="ECO:0000313" key="5">
    <source>
        <dbReference type="EMBL" id="CAH0000224.1"/>
    </source>
</evidence>
<protein>
    <recommendedName>
        <fullName evidence="4">Protein kinase domain-containing protein</fullName>
    </recommendedName>
</protein>
<evidence type="ECO:0000259" key="4">
    <source>
        <dbReference type="PROSITE" id="PS50011"/>
    </source>
</evidence>
<accession>A0A9N9UVH1</accession>